<evidence type="ECO:0000313" key="3">
    <source>
        <dbReference type="Proteomes" id="UP000440041"/>
    </source>
</evidence>
<evidence type="ECO:0000313" key="2">
    <source>
        <dbReference type="EMBL" id="KAB8290131.1"/>
    </source>
</evidence>
<dbReference type="RefSeq" id="WP_152356368.1">
    <property type="nucleotide sequence ID" value="NZ_JBHLXF010000001.1"/>
</dbReference>
<accession>A0A6A2VFZ4</accession>
<name>A0A6A2VFZ4_9BIFI</name>
<organism evidence="2 3">
    <name type="scientific">Bifidobacterium apri</name>
    <dbReference type="NCBI Taxonomy" id="1769423"/>
    <lineage>
        <taxon>Bacteria</taxon>
        <taxon>Bacillati</taxon>
        <taxon>Actinomycetota</taxon>
        <taxon>Actinomycetes</taxon>
        <taxon>Bifidobacteriales</taxon>
        <taxon>Bifidobacteriaceae</taxon>
        <taxon>Bifidobacterium</taxon>
    </lineage>
</organism>
<protein>
    <recommendedName>
        <fullName evidence="4">Cell surface protein</fullName>
    </recommendedName>
</protein>
<sequence length="223" mass="23825">MGKLNPGKLGESRVGSWWRKSVAHAREVTRGGVSFRAATCACIALFCASILVTAPIAYTAGTKSAATKEVAQSIASDNKDYAKLIKKYNSLVDKYNGIADEYNDAKDAIAEADTVKSGIKDLNSQHDELQKKVDAKKAELQSLTGQVDQAKRNSVSDGVWQVGTDIDAGTYRANAAVGSSCYWEISSGGDILQNDIPGGGYPQMTVSDGQQLKMQDCGTFTKQ</sequence>
<reference evidence="2 3" key="1">
    <citation type="submission" date="2019-09" db="EMBL/GenBank/DDBJ databases">
        <title>Characterization of the phylogenetic diversity of two novel species belonging to the genus Bifidobacterium: Bifidobacterium cebidarum sp. nov. and Bifidobacterium leontopitheci sp. nov.</title>
        <authorList>
            <person name="Lugli G.A."/>
            <person name="Duranti S."/>
            <person name="Milani C."/>
            <person name="Turroni F."/>
            <person name="Ventura M."/>
        </authorList>
    </citation>
    <scope>NUCLEOTIDE SEQUENCE [LARGE SCALE GENOMIC DNA]</scope>
    <source>
        <strain evidence="2 3">DSM 100238</strain>
    </source>
</reference>
<evidence type="ECO:0000256" key="1">
    <source>
        <dbReference type="SAM" id="Coils"/>
    </source>
</evidence>
<dbReference type="OrthoDB" id="166978at2"/>
<dbReference type="Proteomes" id="UP000440041">
    <property type="component" value="Unassembled WGS sequence"/>
</dbReference>
<keyword evidence="1" id="KW-0175">Coiled coil</keyword>
<dbReference type="EMBL" id="WBSO01000041">
    <property type="protein sequence ID" value="KAB8290131.1"/>
    <property type="molecule type" value="Genomic_DNA"/>
</dbReference>
<feature type="coiled-coil region" evidence="1">
    <location>
        <begin position="112"/>
        <end position="153"/>
    </location>
</feature>
<comment type="caution">
    <text evidence="2">The sequence shown here is derived from an EMBL/GenBank/DDBJ whole genome shotgun (WGS) entry which is preliminary data.</text>
</comment>
<dbReference type="Gene3D" id="1.20.1170.10">
    <property type="match status" value="1"/>
</dbReference>
<proteinExistence type="predicted"/>
<gene>
    <name evidence="2" type="ORF">DSM100238_1873</name>
</gene>
<evidence type="ECO:0008006" key="4">
    <source>
        <dbReference type="Google" id="ProtNLM"/>
    </source>
</evidence>
<dbReference type="AlphaFoldDB" id="A0A6A2VFZ4"/>
<keyword evidence="3" id="KW-1185">Reference proteome</keyword>